<evidence type="ECO:0000313" key="1">
    <source>
        <dbReference type="EMBL" id="MDY8111143.1"/>
    </source>
</evidence>
<accession>A0ABU5I8J9</accession>
<gene>
    <name evidence="1" type="ORF">U0C82_18645</name>
</gene>
<dbReference type="Proteomes" id="UP001294412">
    <property type="component" value="Unassembled WGS sequence"/>
</dbReference>
<reference evidence="1 2" key="1">
    <citation type="submission" date="2023-12" db="EMBL/GenBank/DDBJ databases">
        <title>Description of Novel Strain Fulvimarina sp. 2208YS6-2-32 isolated from Uroteuthis (Photololigo) edulis.</title>
        <authorList>
            <person name="Park J.-S."/>
        </authorList>
    </citation>
    <scope>NUCLEOTIDE SEQUENCE [LARGE SCALE GENOMIC DNA]</scope>
    <source>
        <strain evidence="1 2">2208YS6-2-32</strain>
    </source>
</reference>
<evidence type="ECO:0000313" key="2">
    <source>
        <dbReference type="Proteomes" id="UP001294412"/>
    </source>
</evidence>
<dbReference type="EMBL" id="JAXLPB010000013">
    <property type="protein sequence ID" value="MDY8111143.1"/>
    <property type="molecule type" value="Genomic_DNA"/>
</dbReference>
<organism evidence="1 2">
    <name type="scientific">Fulvimarina uroteuthidis</name>
    <dbReference type="NCBI Taxonomy" id="3098149"/>
    <lineage>
        <taxon>Bacteria</taxon>
        <taxon>Pseudomonadati</taxon>
        <taxon>Pseudomonadota</taxon>
        <taxon>Alphaproteobacteria</taxon>
        <taxon>Hyphomicrobiales</taxon>
        <taxon>Aurantimonadaceae</taxon>
        <taxon>Fulvimarina</taxon>
    </lineage>
</organism>
<name>A0ABU5I8J9_9HYPH</name>
<comment type="caution">
    <text evidence="1">The sequence shown here is derived from an EMBL/GenBank/DDBJ whole genome shotgun (WGS) entry which is preliminary data.</text>
</comment>
<keyword evidence="2" id="KW-1185">Reference proteome</keyword>
<proteinExistence type="predicted"/>
<dbReference type="RefSeq" id="WP_322189313.1">
    <property type="nucleotide sequence ID" value="NZ_JAXLPB010000013.1"/>
</dbReference>
<protein>
    <submittedName>
        <fullName evidence="1">Uncharacterized protein</fullName>
    </submittedName>
</protein>
<sequence length="74" mass="8124">MNVNISTMLTDEEFALLEVLFTEGPQTVRRSPEAIGLVQKLYAAWADCLGTLEVTENGRIASNMRPQTGLPSLD</sequence>